<feature type="compositionally biased region" description="Basic and acidic residues" evidence="1">
    <location>
        <begin position="119"/>
        <end position="130"/>
    </location>
</feature>
<sequence length="130" mass="15018">MERIFELIKKDLMDIEKGLSSVNTLSLSKEEQQVEIFVKSCAVNKDLSDQEVKEIWNTVPSESLSPALNSRISSLFNKQCISRQKDSWNIDSNKVRLAFRKNEEPLDQEEASKVSSAIERARQKMQDRKK</sequence>
<dbReference type="EMBL" id="FMJE01000005">
    <property type="protein sequence ID" value="SCM82311.1"/>
    <property type="molecule type" value="Genomic_DNA"/>
</dbReference>
<name>A0A212LXR0_9FIRM</name>
<reference evidence="2" key="1">
    <citation type="submission" date="2016-08" db="EMBL/GenBank/DDBJ databases">
        <authorList>
            <person name="Seilhamer J.J."/>
        </authorList>
    </citation>
    <scope>NUCLEOTIDE SEQUENCE</scope>
    <source>
        <strain evidence="2">86</strain>
    </source>
</reference>
<accession>A0A212LXR0</accession>
<proteinExistence type="predicted"/>
<organism evidence="2">
    <name type="scientific">uncultured Sporomusa sp</name>
    <dbReference type="NCBI Taxonomy" id="307249"/>
    <lineage>
        <taxon>Bacteria</taxon>
        <taxon>Bacillati</taxon>
        <taxon>Bacillota</taxon>
        <taxon>Negativicutes</taxon>
        <taxon>Selenomonadales</taxon>
        <taxon>Sporomusaceae</taxon>
        <taxon>Sporomusa</taxon>
        <taxon>environmental samples</taxon>
    </lineage>
</organism>
<evidence type="ECO:0000256" key="1">
    <source>
        <dbReference type="SAM" id="MobiDB-lite"/>
    </source>
</evidence>
<dbReference type="AlphaFoldDB" id="A0A212LXR0"/>
<dbReference type="RefSeq" id="WP_288184998.1">
    <property type="nucleotide sequence ID" value="NZ_LT608335.1"/>
</dbReference>
<feature type="region of interest" description="Disordered" evidence="1">
    <location>
        <begin position="108"/>
        <end position="130"/>
    </location>
</feature>
<gene>
    <name evidence="2" type="ORF">KL86SPO_50082</name>
</gene>
<evidence type="ECO:0000313" key="2">
    <source>
        <dbReference type="EMBL" id="SCM82311.1"/>
    </source>
</evidence>
<protein>
    <submittedName>
        <fullName evidence="2">Uncharacterized protein</fullName>
    </submittedName>
</protein>